<dbReference type="GO" id="GO:0070449">
    <property type="term" value="C:elongin complex"/>
    <property type="evidence" value="ECO:0007669"/>
    <property type="project" value="InterPro"/>
</dbReference>
<evidence type="ECO:0000256" key="1">
    <source>
        <dbReference type="ARBA" id="ARBA00004123"/>
    </source>
</evidence>
<organism evidence="6 7">
    <name type="scientific">Nematostella vectensis</name>
    <name type="common">Starlet sea anemone</name>
    <dbReference type="NCBI Taxonomy" id="45351"/>
    <lineage>
        <taxon>Eukaryota</taxon>
        <taxon>Metazoa</taxon>
        <taxon>Cnidaria</taxon>
        <taxon>Anthozoa</taxon>
        <taxon>Hexacorallia</taxon>
        <taxon>Actiniaria</taxon>
        <taxon>Edwardsiidae</taxon>
        <taxon>Nematostella</taxon>
    </lineage>
</organism>
<evidence type="ECO:0000256" key="2">
    <source>
        <dbReference type="ARBA" id="ARBA00023242"/>
    </source>
</evidence>
<dbReference type="Proteomes" id="UP000001593">
    <property type="component" value="Unassembled WGS sequence"/>
</dbReference>
<proteinExistence type="predicted"/>
<name>A7RN30_NEMVE</name>
<evidence type="ECO:0000313" key="6">
    <source>
        <dbReference type="EMBL" id="EDO46997.1"/>
    </source>
</evidence>
<dbReference type="AlphaFoldDB" id="A7RN30"/>
<dbReference type="InParanoid" id="A7RN30"/>
<dbReference type="Pfam" id="PF06881">
    <property type="entry name" value="Elongin_A"/>
    <property type="match status" value="1"/>
</dbReference>
<dbReference type="STRING" id="45351.A7RN30"/>
<evidence type="ECO:0000256" key="4">
    <source>
        <dbReference type="SAM" id="MobiDB-lite"/>
    </source>
</evidence>
<feature type="compositionally biased region" description="Basic and acidic residues" evidence="4">
    <location>
        <begin position="128"/>
        <end position="189"/>
    </location>
</feature>
<keyword evidence="2 3" id="KW-0539">Nucleus</keyword>
<dbReference type="InterPro" id="IPR003617">
    <property type="entry name" value="TFIIS/CRSP70_N_sub"/>
</dbReference>
<comment type="subcellular location">
    <subcellularLocation>
        <location evidence="1 3">Nucleus</location>
    </subcellularLocation>
</comment>
<dbReference type="PANTHER" id="PTHR15141">
    <property type="entry name" value="TRANSCRIPTION ELONGATION FACTOR B POLYPEPTIDE 3"/>
    <property type="match status" value="1"/>
</dbReference>
<dbReference type="InterPro" id="IPR017923">
    <property type="entry name" value="TFIIS_N"/>
</dbReference>
<dbReference type="InterPro" id="IPR010684">
    <property type="entry name" value="RNA_pol_II_trans_fac_SIII_A"/>
</dbReference>
<dbReference type="Gene3D" id="1.20.930.10">
    <property type="entry name" value="Conserved domain common to transcription factors TFIIS, elongin A, CRSP70"/>
    <property type="match status" value="1"/>
</dbReference>
<feature type="domain" description="TFIIS N-terminal" evidence="5">
    <location>
        <begin position="2"/>
        <end position="79"/>
    </location>
</feature>
<evidence type="ECO:0000313" key="7">
    <source>
        <dbReference type="Proteomes" id="UP000001593"/>
    </source>
</evidence>
<keyword evidence="7" id="KW-1185">Reference proteome</keyword>
<dbReference type="HOGENOM" id="CLU_380984_0_0_1"/>
<dbReference type="OMA" id="MFLRCEE"/>
<dbReference type="PANTHER" id="PTHR15141:SF76">
    <property type="entry name" value="TRANSCRIPTION ELONGATION FACTOR B POLYPEPTIDE 3"/>
    <property type="match status" value="1"/>
</dbReference>
<feature type="region of interest" description="Disordered" evidence="4">
    <location>
        <begin position="115"/>
        <end position="223"/>
    </location>
</feature>
<dbReference type="SMART" id="SM00509">
    <property type="entry name" value="TFS2N"/>
    <property type="match status" value="1"/>
</dbReference>
<reference evidence="6 7" key="1">
    <citation type="journal article" date="2007" name="Science">
        <title>Sea anemone genome reveals ancestral eumetazoan gene repertoire and genomic organization.</title>
        <authorList>
            <person name="Putnam N.H."/>
            <person name="Srivastava M."/>
            <person name="Hellsten U."/>
            <person name="Dirks B."/>
            <person name="Chapman J."/>
            <person name="Salamov A."/>
            <person name="Terry A."/>
            <person name="Shapiro H."/>
            <person name="Lindquist E."/>
            <person name="Kapitonov V.V."/>
            <person name="Jurka J."/>
            <person name="Genikhovich G."/>
            <person name="Grigoriev I.V."/>
            <person name="Lucas S.M."/>
            <person name="Steele R.E."/>
            <person name="Finnerty J.R."/>
            <person name="Technau U."/>
            <person name="Martindale M.Q."/>
            <person name="Rokhsar D.S."/>
        </authorList>
    </citation>
    <scope>NUCLEOTIDE SEQUENCE [LARGE SCALE GENOMIC DNA]</scope>
    <source>
        <strain evidence="7">CH2 X CH6</strain>
    </source>
</reference>
<feature type="region of interest" description="Disordered" evidence="4">
    <location>
        <begin position="670"/>
        <end position="727"/>
    </location>
</feature>
<feature type="region of interest" description="Disordered" evidence="4">
    <location>
        <begin position="245"/>
        <end position="277"/>
    </location>
</feature>
<dbReference type="Gene3D" id="6.10.250.3180">
    <property type="match status" value="1"/>
</dbReference>
<feature type="compositionally biased region" description="Basic and acidic residues" evidence="4">
    <location>
        <begin position="200"/>
        <end position="223"/>
    </location>
</feature>
<dbReference type="EMBL" id="DS469522">
    <property type="protein sequence ID" value="EDO46997.1"/>
    <property type="molecule type" value="Genomic_DNA"/>
</dbReference>
<sequence>MSSVEKAIQKIQKRLFCDDIDARKVLKYIKYLEQLEVDVDVLKRTGIGKTINGLKKMEGPIGDAAANLIKRWKEIVTGKPDNTSELTPTPVKLNTELLLQESDTARKSLLNTSFSEKEKNCSGKSHAHSSDLGERHARNIDGDDKVKGDSKHKDKMQWDKRKDKDNRKRDNLDSRVEHSDNRHDNEAIKQKHKEHKRRREEKGKIEKQHETTKDGRKDVKYTETKAKAPSLQLCDVSFGCETLPQPVRQKKRDTHSSTRKDKQPKTDSSGLSDLPPLPSVYSVNEALLPEIQPLYRPSRLLECEGSPAKKSKGTISGSILSDSALTSKKTRTQVFSGRRNAFSGGEISKLFNMCMKVLIENIDALHDTGGVPGIILMPVLMKCTPQQLIHLEECNPHFLEETESLWQGHCKREFKCEKPGHRMTWRDTFMVLLAITTLPLMVLLAIPPYPSWISLAIPPSPSWYYQLYHPPSHDSSTRYTTLHLMQKMEEREERLEKINAKISAAQAAKKPERQVKLAYVMTEAKPPPQVRRKQAKFGTGKGDIPVVAISPGKSRAPVRHSADSGPSYQQEAATAKKKNGVAPMMKKTMKLLKIQRISLAIPPSPSWYYQLYHPPSHDSSTRYTTLHLMQKMEEREERLEKINAKISAAQAAKKPERQVKLAYVMTEAKPPPQVRRKQAKFGTGKGDIPVVAISPGKSRAPVRHSADSGPSYQQEAATAKKKNGGHQ</sequence>
<dbReference type="Pfam" id="PF08711">
    <property type="entry name" value="Med26"/>
    <property type="match status" value="1"/>
</dbReference>
<feature type="region of interest" description="Disordered" evidence="4">
    <location>
        <begin position="553"/>
        <end position="577"/>
    </location>
</feature>
<feature type="compositionally biased region" description="Basic and acidic residues" evidence="4">
    <location>
        <begin position="254"/>
        <end position="265"/>
    </location>
</feature>
<protein>
    <recommendedName>
        <fullName evidence="5">TFIIS N-terminal domain-containing protein</fullName>
    </recommendedName>
</protein>
<gene>
    <name evidence="6" type="ORF">NEMVEDRAFT_v1g199556</name>
</gene>
<dbReference type="SUPFAM" id="SSF47676">
    <property type="entry name" value="Conserved domain common to transcription factors TFIIS, elongin A, CRSP70"/>
    <property type="match status" value="1"/>
</dbReference>
<accession>A7RN30</accession>
<evidence type="ECO:0000259" key="5">
    <source>
        <dbReference type="PROSITE" id="PS51319"/>
    </source>
</evidence>
<feature type="compositionally biased region" description="Basic residues" evidence="4">
    <location>
        <begin position="190"/>
        <end position="199"/>
    </location>
</feature>
<dbReference type="GO" id="GO:0006368">
    <property type="term" value="P:transcription elongation by RNA polymerase II"/>
    <property type="evidence" value="ECO:0007669"/>
    <property type="project" value="InterPro"/>
</dbReference>
<dbReference type="PROSITE" id="PS51319">
    <property type="entry name" value="TFIIS_N"/>
    <property type="match status" value="1"/>
</dbReference>
<dbReference type="PhylomeDB" id="A7RN30"/>
<dbReference type="eggNOG" id="KOG2821">
    <property type="taxonomic scope" value="Eukaryota"/>
</dbReference>
<dbReference type="InterPro" id="IPR035441">
    <property type="entry name" value="TFIIS/LEDGF_dom_sf"/>
</dbReference>
<evidence type="ECO:0000256" key="3">
    <source>
        <dbReference type="PROSITE-ProRule" id="PRU00649"/>
    </source>
</evidence>
<dbReference type="InterPro" id="IPR051870">
    <property type="entry name" value="Elongin-A_domain"/>
</dbReference>